<sequence length="150" mass="16833">MLLYRSGNRREIKLPAKCGELMIQELGHVISPVDEIRRTGRVSALLADEELVAGKVYLLLPVNRVRCKASKMEMGIAEKHSVSAQTKKTKGNQMPKVSPSLISRSSQRLGQNEVTVFPIKKVNQFQTRWNPLLDPISESPSPLHQFGPQF</sequence>
<protein>
    <recommendedName>
        <fullName evidence="4">DUF4228 domain-containing protein</fullName>
    </recommendedName>
</protein>
<dbReference type="OMA" id="CRQGNYR"/>
<keyword evidence="3" id="KW-1185">Reference proteome</keyword>
<dbReference type="AlphaFoldDB" id="A0A151RYD7"/>
<organism evidence="2 3">
    <name type="scientific">Cajanus cajan</name>
    <name type="common">Pigeon pea</name>
    <name type="synonym">Cajanus indicus</name>
    <dbReference type="NCBI Taxonomy" id="3821"/>
    <lineage>
        <taxon>Eukaryota</taxon>
        <taxon>Viridiplantae</taxon>
        <taxon>Streptophyta</taxon>
        <taxon>Embryophyta</taxon>
        <taxon>Tracheophyta</taxon>
        <taxon>Spermatophyta</taxon>
        <taxon>Magnoliopsida</taxon>
        <taxon>eudicotyledons</taxon>
        <taxon>Gunneridae</taxon>
        <taxon>Pentapetalae</taxon>
        <taxon>rosids</taxon>
        <taxon>fabids</taxon>
        <taxon>Fabales</taxon>
        <taxon>Fabaceae</taxon>
        <taxon>Papilionoideae</taxon>
        <taxon>50 kb inversion clade</taxon>
        <taxon>NPAAA clade</taxon>
        <taxon>indigoferoid/millettioid clade</taxon>
        <taxon>Phaseoleae</taxon>
        <taxon>Cajanus</taxon>
    </lineage>
</organism>
<reference evidence="2" key="1">
    <citation type="journal article" date="2012" name="Nat. Biotechnol.">
        <title>Draft genome sequence of pigeonpea (Cajanus cajan), an orphan legume crop of resource-poor farmers.</title>
        <authorList>
            <person name="Varshney R.K."/>
            <person name="Chen W."/>
            <person name="Li Y."/>
            <person name="Bharti A.K."/>
            <person name="Saxena R.K."/>
            <person name="Schlueter J.A."/>
            <person name="Donoghue M.T."/>
            <person name="Azam S."/>
            <person name="Fan G."/>
            <person name="Whaley A.M."/>
            <person name="Farmer A.D."/>
            <person name="Sheridan J."/>
            <person name="Iwata A."/>
            <person name="Tuteja R."/>
            <person name="Penmetsa R.V."/>
            <person name="Wu W."/>
            <person name="Upadhyaya H.D."/>
            <person name="Yang S.P."/>
            <person name="Shah T."/>
            <person name="Saxena K.B."/>
            <person name="Michael T."/>
            <person name="McCombie W.R."/>
            <person name="Yang B."/>
            <person name="Zhang G."/>
            <person name="Yang H."/>
            <person name="Wang J."/>
            <person name="Spillane C."/>
            <person name="Cook D.R."/>
            <person name="May G.D."/>
            <person name="Xu X."/>
            <person name="Jackson S.A."/>
        </authorList>
    </citation>
    <scope>NUCLEOTIDE SEQUENCE [LARGE SCALE GENOMIC DNA]</scope>
</reference>
<dbReference type="Proteomes" id="UP000075243">
    <property type="component" value="Unassembled WGS sequence"/>
</dbReference>
<dbReference type="InterPro" id="IPR025322">
    <property type="entry name" value="PADRE_dom"/>
</dbReference>
<evidence type="ECO:0000313" key="3">
    <source>
        <dbReference type="Proteomes" id="UP000075243"/>
    </source>
</evidence>
<evidence type="ECO:0000256" key="1">
    <source>
        <dbReference type="SAM" id="MobiDB-lite"/>
    </source>
</evidence>
<dbReference type="EMBL" id="KQ483523">
    <property type="protein sequence ID" value="KYP47566.1"/>
    <property type="molecule type" value="Genomic_DNA"/>
</dbReference>
<feature type="region of interest" description="Disordered" evidence="1">
    <location>
        <begin position="79"/>
        <end position="104"/>
    </location>
</feature>
<accession>A0A151RYD7</accession>
<evidence type="ECO:0000313" key="2">
    <source>
        <dbReference type="EMBL" id="KYP47566.1"/>
    </source>
</evidence>
<dbReference type="Pfam" id="PF14009">
    <property type="entry name" value="PADRE"/>
    <property type="match status" value="1"/>
</dbReference>
<name>A0A151RYD7_CAJCA</name>
<dbReference type="Gramene" id="C.cajan_28150.t">
    <property type="protein sequence ID" value="C.cajan_28150.t.cds1"/>
    <property type="gene ID" value="C.cajan_28150"/>
</dbReference>
<gene>
    <name evidence="2" type="ORF">KK1_030761</name>
</gene>
<evidence type="ECO:0008006" key="4">
    <source>
        <dbReference type="Google" id="ProtNLM"/>
    </source>
</evidence>
<proteinExistence type="predicted"/>